<comment type="similarity">
    <text evidence="2">Belongs to the NAD(P)-dependent epimerase/dehydratase family. Dihydroflavonol-4-reductase subfamily.</text>
</comment>
<gene>
    <name evidence="4" type="ORF">LRX75_14900</name>
</gene>
<proteinExistence type="inferred from homology"/>
<dbReference type="RefSeq" id="WP_231815558.1">
    <property type="nucleotide sequence ID" value="NZ_JAJOZR010000009.1"/>
</dbReference>
<evidence type="ECO:0000256" key="2">
    <source>
        <dbReference type="ARBA" id="ARBA00023445"/>
    </source>
</evidence>
<dbReference type="PANTHER" id="PTHR10366">
    <property type="entry name" value="NAD DEPENDENT EPIMERASE/DEHYDRATASE"/>
    <property type="match status" value="1"/>
</dbReference>
<dbReference type="EMBL" id="JAJOZR010000009">
    <property type="protein sequence ID" value="MCD7110327.1"/>
    <property type="molecule type" value="Genomic_DNA"/>
</dbReference>
<dbReference type="InterPro" id="IPR001509">
    <property type="entry name" value="Epimerase_deHydtase"/>
</dbReference>
<sequence>MSETNRRVVVTGAGGFLGRHLTLSLLQQDFSVRGTFRSAVRGKQAKMALEERQGQPAGKLTIALADLESDEGWPEALKGADALFHTASPFPAKTPDDPQDVIRPAVEGTRRVLRAAADAGIRRVVLTSSIAAVMYGDGVPPYDERNWTDADGTFATTYYASKTLAERAAWAEAETLGLDLTVLCPGMILGPMIGKTAATSVGIVRNLLNGRYPAMPKFTVPVVDVRDVAAAHVLALRTEASIGERIILAGQSLSVVEIVAILRDAFPERAGKLPGMTVPNWTARAAASMHPGLAMIVKELGRDNRVTSEKARRLLGWTSRPEREAVAATAESLITAGLIV</sequence>
<keyword evidence="1" id="KW-0560">Oxidoreductase</keyword>
<reference evidence="4" key="1">
    <citation type="submission" date="2021-12" db="EMBL/GenBank/DDBJ databases">
        <authorList>
            <person name="Li Y."/>
        </authorList>
    </citation>
    <scope>NUCLEOTIDE SEQUENCE</scope>
    <source>
        <strain evidence="4">DKSPLA3</strain>
    </source>
</reference>
<dbReference type="InterPro" id="IPR050425">
    <property type="entry name" value="NAD(P)_dehydrat-like"/>
</dbReference>
<dbReference type="InterPro" id="IPR057326">
    <property type="entry name" value="KR_dom"/>
</dbReference>
<evidence type="ECO:0000313" key="5">
    <source>
        <dbReference type="Proteomes" id="UP001139089"/>
    </source>
</evidence>
<accession>A0A9X1NSF9</accession>
<evidence type="ECO:0000313" key="4">
    <source>
        <dbReference type="EMBL" id="MCD7110327.1"/>
    </source>
</evidence>
<dbReference type="Pfam" id="PF01370">
    <property type="entry name" value="Epimerase"/>
    <property type="match status" value="1"/>
</dbReference>
<dbReference type="SUPFAM" id="SSF51735">
    <property type="entry name" value="NAD(P)-binding Rossmann-fold domains"/>
    <property type="match status" value="1"/>
</dbReference>
<dbReference type="Gene3D" id="3.40.50.720">
    <property type="entry name" value="NAD(P)-binding Rossmann-like Domain"/>
    <property type="match status" value="1"/>
</dbReference>
<name>A0A9X1NSF9_9HYPH</name>
<dbReference type="InterPro" id="IPR036291">
    <property type="entry name" value="NAD(P)-bd_dom_sf"/>
</dbReference>
<dbReference type="PANTHER" id="PTHR10366:SF564">
    <property type="entry name" value="STEROL-4-ALPHA-CARBOXYLATE 3-DEHYDROGENASE, DECARBOXYLATING"/>
    <property type="match status" value="1"/>
</dbReference>
<evidence type="ECO:0000259" key="3">
    <source>
        <dbReference type="SMART" id="SM00822"/>
    </source>
</evidence>
<dbReference type="GO" id="GO:0016616">
    <property type="term" value="F:oxidoreductase activity, acting on the CH-OH group of donors, NAD or NADP as acceptor"/>
    <property type="evidence" value="ECO:0007669"/>
    <property type="project" value="TreeGrafter"/>
</dbReference>
<dbReference type="AlphaFoldDB" id="A0A9X1NSF9"/>
<organism evidence="4 5">
    <name type="scientific">Rhizobium quercicola</name>
    <dbReference type="NCBI Taxonomy" id="2901226"/>
    <lineage>
        <taxon>Bacteria</taxon>
        <taxon>Pseudomonadati</taxon>
        <taxon>Pseudomonadota</taxon>
        <taxon>Alphaproteobacteria</taxon>
        <taxon>Hyphomicrobiales</taxon>
        <taxon>Rhizobiaceae</taxon>
        <taxon>Rhizobium/Agrobacterium group</taxon>
        <taxon>Rhizobium</taxon>
    </lineage>
</organism>
<comment type="caution">
    <text evidence="4">The sequence shown here is derived from an EMBL/GenBank/DDBJ whole genome shotgun (WGS) entry which is preliminary data.</text>
</comment>
<dbReference type="FunFam" id="3.40.50.720:FF:000336">
    <property type="entry name" value="Aldehyde reductase"/>
    <property type="match status" value="1"/>
</dbReference>
<dbReference type="SMART" id="SM00822">
    <property type="entry name" value="PKS_KR"/>
    <property type="match status" value="1"/>
</dbReference>
<evidence type="ECO:0000256" key="1">
    <source>
        <dbReference type="ARBA" id="ARBA00023002"/>
    </source>
</evidence>
<feature type="domain" description="Ketoreductase" evidence="3">
    <location>
        <begin position="6"/>
        <end position="191"/>
    </location>
</feature>
<protein>
    <submittedName>
        <fullName evidence="4">NAD-dependent epimerase/dehydratase family protein</fullName>
    </submittedName>
</protein>
<keyword evidence="5" id="KW-1185">Reference proteome</keyword>
<dbReference type="Proteomes" id="UP001139089">
    <property type="component" value="Unassembled WGS sequence"/>
</dbReference>